<feature type="region of interest" description="Disordered" evidence="1">
    <location>
        <begin position="180"/>
        <end position="211"/>
    </location>
</feature>
<dbReference type="EMBL" id="KQ461183">
    <property type="protein sequence ID" value="KPJ07574.1"/>
    <property type="molecule type" value="Genomic_DNA"/>
</dbReference>
<protein>
    <submittedName>
        <fullName evidence="2">Calcium/calmodulin-dependent 3',5'-cyclic nucleotide phosphodiesterase 1C</fullName>
    </submittedName>
</protein>
<dbReference type="STRING" id="76193.A0A0N1PGX9"/>
<gene>
    <name evidence="2" type="ORF">RR48_05064</name>
</gene>
<name>A0A0N1PGX9_PAPMA</name>
<proteinExistence type="predicted"/>
<dbReference type="InParanoid" id="A0A0N1PGX9"/>
<dbReference type="AlphaFoldDB" id="A0A0N1PGX9"/>
<sequence length="211" mass="22800">MSRRNETSTARDLDTNEPLSSPQNLASPPGGAGGAGPHDAPRPPAPPAPRSRTPPKQGALTIVRRSSSRSKGECATPTDEQLDQLDLDTEHLPAVDTPDACDKAALRLRYLLRQLNRGEIPAETLQKNLQYAAKVLEAVYIDETKSSNLGKMELNRLRTRWCSAPLAMISNAGIGEVLSSRGRSRPCTCDDSVHRAGPDAQLTNRTKAKQS</sequence>
<evidence type="ECO:0000313" key="2">
    <source>
        <dbReference type="EMBL" id="KPJ07574.1"/>
    </source>
</evidence>
<feature type="compositionally biased region" description="Basic and acidic residues" evidence="1">
    <location>
        <begin position="1"/>
        <end position="14"/>
    </location>
</feature>
<evidence type="ECO:0000256" key="1">
    <source>
        <dbReference type="SAM" id="MobiDB-lite"/>
    </source>
</evidence>
<keyword evidence="3" id="KW-1185">Reference proteome</keyword>
<accession>A0A0N1PGX9</accession>
<feature type="region of interest" description="Disordered" evidence="1">
    <location>
        <begin position="1"/>
        <end position="80"/>
    </location>
</feature>
<dbReference type="Proteomes" id="UP000053240">
    <property type="component" value="Unassembled WGS sequence"/>
</dbReference>
<organism evidence="2 3">
    <name type="scientific">Papilio machaon</name>
    <name type="common">Old World swallowtail butterfly</name>
    <dbReference type="NCBI Taxonomy" id="76193"/>
    <lineage>
        <taxon>Eukaryota</taxon>
        <taxon>Metazoa</taxon>
        <taxon>Ecdysozoa</taxon>
        <taxon>Arthropoda</taxon>
        <taxon>Hexapoda</taxon>
        <taxon>Insecta</taxon>
        <taxon>Pterygota</taxon>
        <taxon>Neoptera</taxon>
        <taxon>Endopterygota</taxon>
        <taxon>Lepidoptera</taxon>
        <taxon>Glossata</taxon>
        <taxon>Ditrysia</taxon>
        <taxon>Papilionoidea</taxon>
        <taxon>Papilionidae</taxon>
        <taxon>Papilioninae</taxon>
        <taxon>Papilio</taxon>
    </lineage>
</organism>
<feature type="compositionally biased region" description="Polar residues" evidence="1">
    <location>
        <begin position="17"/>
        <end position="26"/>
    </location>
</feature>
<reference evidence="2 3" key="1">
    <citation type="journal article" date="2015" name="Nat. Commun.">
        <title>Outbred genome sequencing and CRISPR/Cas9 gene editing in butterflies.</title>
        <authorList>
            <person name="Li X."/>
            <person name="Fan D."/>
            <person name="Zhang W."/>
            <person name="Liu G."/>
            <person name="Zhang L."/>
            <person name="Zhao L."/>
            <person name="Fang X."/>
            <person name="Chen L."/>
            <person name="Dong Y."/>
            <person name="Chen Y."/>
            <person name="Ding Y."/>
            <person name="Zhao R."/>
            <person name="Feng M."/>
            <person name="Zhu Y."/>
            <person name="Feng Y."/>
            <person name="Jiang X."/>
            <person name="Zhu D."/>
            <person name="Xiang H."/>
            <person name="Feng X."/>
            <person name="Li S."/>
            <person name="Wang J."/>
            <person name="Zhang G."/>
            <person name="Kronforst M.R."/>
            <person name="Wang W."/>
        </authorList>
    </citation>
    <scope>NUCLEOTIDE SEQUENCE [LARGE SCALE GENOMIC DNA]</scope>
    <source>
        <strain evidence="2">Ya'a_city_454_Pm</strain>
        <tissue evidence="2">Whole body</tissue>
    </source>
</reference>
<evidence type="ECO:0000313" key="3">
    <source>
        <dbReference type="Proteomes" id="UP000053240"/>
    </source>
</evidence>